<evidence type="ECO:0000256" key="1">
    <source>
        <dbReference type="ARBA" id="ARBA00000707"/>
    </source>
</evidence>
<evidence type="ECO:0000256" key="4">
    <source>
        <dbReference type="ARBA" id="ARBA00022670"/>
    </source>
</evidence>
<comment type="similarity">
    <text evidence="2">Belongs to the peptidase C85 family.</text>
</comment>
<evidence type="ECO:0000256" key="2">
    <source>
        <dbReference type="ARBA" id="ARBA00010407"/>
    </source>
</evidence>
<keyword evidence="7" id="KW-0788">Thiol protease</keyword>
<feature type="compositionally biased region" description="Low complexity" evidence="9">
    <location>
        <begin position="395"/>
        <end position="406"/>
    </location>
</feature>
<dbReference type="GO" id="GO:0016579">
    <property type="term" value="P:protein deubiquitination"/>
    <property type="evidence" value="ECO:0007669"/>
    <property type="project" value="TreeGrafter"/>
</dbReference>
<dbReference type="PROSITE" id="PS50802">
    <property type="entry name" value="OTU"/>
    <property type="match status" value="1"/>
</dbReference>
<evidence type="ECO:0000256" key="8">
    <source>
        <dbReference type="ARBA" id="ARBA00033460"/>
    </source>
</evidence>
<dbReference type="Pfam" id="PF02338">
    <property type="entry name" value="OTU"/>
    <property type="match status" value="1"/>
</dbReference>
<feature type="domain" description="OTU" evidence="10">
    <location>
        <begin position="168"/>
        <end position="291"/>
    </location>
</feature>
<dbReference type="InterPro" id="IPR050704">
    <property type="entry name" value="Peptidase_C85-like"/>
</dbReference>
<feature type="compositionally biased region" description="Basic and acidic residues" evidence="9">
    <location>
        <begin position="17"/>
        <end position="32"/>
    </location>
</feature>
<name>A0AAD7S020_9TELE</name>
<dbReference type="GO" id="GO:0030154">
    <property type="term" value="P:cell differentiation"/>
    <property type="evidence" value="ECO:0007669"/>
    <property type="project" value="UniProtKB-ARBA"/>
</dbReference>
<organism evidence="11 12">
    <name type="scientific">Aldrovandia affinis</name>
    <dbReference type="NCBI Taxonomy" id="143900"/>
    <lineage>
        <taxon>Eukaryota</taxon>
        <taxon>Metazoa</taxon>
        <taxon>Chordata</taxon>
        <taxon>Craniata</taxon>
        <taxon>Vertebrata</taxon>
        <taxon>Euteleostomi</taxon>
        <taxon>Actinopterygii</taxon>
        <taxon>Neopterygii</taxon>
        <taxon>Teleostei</taxon>
        <taxon>Notacanthiformes</taxon>
        <taxon>Halosauridae</taxon>
        <taxon>Aldrovandia</taxon>
    </lineage>
</organism>
<keyword evidence="4" id="KW-0645">Protease</keyword>
<dbReference type="Proteomes" id="UP001221898">
    <property type="component" value="Unassembled WGS sequence"/>
</dbReference>
<feature type="compositionally biased region" description="Low complexity" evidence="9">
    <location>
        <begin position="84"/>
        <end position="94"/>
    </location>
</feature>
<dbReference type="GO" id="GO:0006508">
    <property type="term" value="P:proteolysis"/>
    <property type="evidence" value="ECO:0007669"/>
    <property type="project" value="UniProtKB-KW"/>
</dbReference>
<dbReference type="GO" id="GO:0051241">
    <property type="term" value="P:negative regulation of multicellular organismal process"/>
    <property type="evidence" value="ECO:0007669"/>
    <property type="project" value="UniProtKB-ARBA"/>
</dbReference>
<evidence type="ECO:0000313" key="11">
    <source>
        <dbReference type="EMBL" id="KAJ8393511.1"/>
    </source>
</evidence>
<dbReference type="GO" id="GO:0001817">
    <property type="term" value="P:regulation of cytokine production"/>
    <property type="evidence" value="ECO:0007669"/>
    <property type="project" value="UniProtKB-ARBA"/>
</dbReference>
<dbReference type="PANTHER" id="PTHR12419">
    <property type="entry name" value="OTU DOMAIN CONTAINING PROTEIN"/>
    <property type="match status" value="1"/>
</dbReference>
<dbReference type="InterPro" id="IPR038765">
    <property type="entry name" value="Papain-like_cys_pep_sf"/>
</dbReference>
<comment type="catalytic activity">
    <reaction evidence="1">
        <text>Thiol-dependent hydrolysis of ester, thioester, amide, peptide and isopeptide bonds formed by the C-terminal Gly of ubiquitin (a 76-residue protein attached to proteins as an intracellular targeting signal).</text>
        <dbReference type="EC" id="3.4.19.12"/>
    </reaction>
</comment>
<dbReference type="AlphaFoldDB" id="A0AAD7S020"/>
<dbReference type="EMBL" id="JAINUG010000136">
    <property type="protein sequence ID" value="KAJ8393511.1"/>
    <property type="molecule type" value="Genomic_DNA"/>
</dbReference>
<dbReference type="FunFam" id="3.90.70.80:FF:000002">
    <property type="entry name" value="OTU domain-containing protein 5 isoform X2"/>
    <property type="match status" value="1"/>
</dbReference>
<dbReference type="PANTHER" id="PTHR12419:SF4">
    <property type="entry name" value="OTU DOMAIN-CONTAINING PROTEIN 5"/>
    <property type="match status" value="1"/>
</dbReference>
<dbReference type="Gene3D" id="3.90.70.80">
    <property type="match status" value="1"/>
</dbReference>
<gene>
    <name evidence="11" type="ORF">AAFF_G00059840</name>
</gene>
<keyword evidence="6" id="KW-0378">Hydrolase</keyword>
<comment type="caution">
    <text evidence="11">The sequence shown here is derived from an EMBL/GenBank/DDBJ whole genome shotgun (WGS) entry which is preliminary data.</text>
</comment>
<evidence type="ECO:0000259" key="10">
    <source>
        <dbReference type="PROSITE" id="PS50802"/>
    </source>
</evidence>
<dbReference type="GO" id="GO:0004843">
    <property type="term" value="F:cysteine-type deubiquitinase activity"/>
    <property type="evidence" value="ECO:0007669"/>
    <property type="project" value="UniProtKB-EC"/>
</dbReference>
<dbReference type="InterPro" id="IPR003323">
    <property type="entry name" value="OTU_dom"/>
</dbReference>
<dbReference type="GO" id="GO:0010629">
    <property type="term" value="P:negative regulation of gene expression"/>
    <property type="evidence" value="ECO:0007669"/>
    <property type="project" value="UniProtKB-ARBA"/>
</dbReference>
<feature type="region of interest" description="Disordered" evidence="9">
    <location>
        <begin position="1"/>
        <end position="107"/>
    </location>
</feature>
<keyword evidence="12" id="KW-1185">Reference proteome</keyword>
<feature type="compositionally biased region" description="Low complexity" evidence="9">
    <location>
        <begin position="375"/>
        <end position="388"/>
    </location>
</feature>
<dbReference type="SUPFAM" id="SSF54001">
    <property type="entry name" value="Cysteine proteinases"/>
    <property type="match status" value="1"/>
</dbReference>
<dbReference type="CDD" id="cd22752">
    <property type="entry name" value="OTU_OTUD5-like"/>
    <property type="match status" value="1"/>
</dbReference>
<dbReference type="EC" id="3.4.19.12" evidence="3"/>
<evidence type="ECO:0000256" key="3">
    <source>
        <dbReference type="ARBA" id="ARBA00012759"/>
    </source>
</evidence>
<evidence type="ECO:0000256" key="6">
    <source>
        <dbReference type="ARBA" id="ARBA00022801"/>
    </source>
</evidence>
<evidence type="ECO:0000256" key="9">
    <source>
        <dbReference type="SAM" id="MobiDB-lite"/>
    </source>
</evidence>
<keyword evidence="5" id="KW-0833">Ubl conjugation pathway</keyword>
<reference evidence="11" key="1">
    <citation type="journal article" date="2023" name="Science">
        <title>Genome structures resolve the early diversification of teleost fishes.</title>
        <authorList>
            <person name="Parey E."/>
            <person name="Louis A."/>
            <person name="Montfort J."/>
            <person name="Bouchez O."/>
            <person name="Roques C."/>
            <person name="Iampietro C."/>
            <person name="Lluch J."/>
            <person name="Castinel A."/>
            <person name="Donnadieu C."/>
            <person name="Desvignes T."/>
            <person name="Floi Bucao C."/>
            <person name="Jouanno E."/>
            <person name="Wen M."/>
            <person name="Mejri S."/>
            <person name="Dirks R."/>
            <person name="Jansen H."/>
            <person name="Henkel C."/>
            <person name="Chen W.J."/>
            <person name="Zahm M."/>
            <person name="Cabau C."/>
            <person name="Klopp C."/>
            <person name="Thompson A.W."/>
            <person name="Robinson-Rechavi M."/>
            <person name="Braasch I."/>
            <person name="Lecointre G."/>
            <person name="Bobe J."/>
            <person name="Postlethwait J.H."/>
            <person name="Berthelot C."/>
            <person name="Roest Crollius H."/>
            <person name="Guiguen Y."/>
        </authorList>
    </citation>
    <scope>NUCLEOTIDE SEQUENCE</scope>
    <source>
        <strain evidence="11">NC1722</strain>
    </source>
</reference>
<dbReference type="GO" id="GO:0061578">
    <property type="term" value="F:K63-linked deubiquitinase activity"/>
    <property type="evidence" value="ECO:0007669"/>
    <property type="project" value="TreeGrafter"/>
</dbReference>
<evidence type="ECO:0000256" key="7">
    <source>
        <dbReference type="ARBA" id="ARBA00022807"/>
    </source>
</evidence>
<accession>A0AAD7S020</accession>
<proteinExistence type="inferred from homology"/>
<feature type="region of interest" description="Disordered" evidence="9">
    <location>
        <begin position="123"/>
        <end position="161"/>
    </location>
</feature>
<evidence type="ECO:0000313" key="12">
    <source>
        <dbReference type="Proteomes" id="UP001221898"/>
    </source>
</evidence>
<feature type="region of interest" description="Disordered" evidence="9">
    <location>
        <begin position="369"/>
        <end position="453"/>
    </location>
</feature>
<protein>
    <recommendedName>
        <fullName evidence="3">ubiquitinyl hydrolase 1</fullName>
        <ecNumber evidence="3">3.4.19.12</ecNumber>
    </recommendedName>
    <alternativeName>
        <fullName evidence="8">Deubiquitinating enzyme A</fullName>
    </alternativeName>
</protein>
<sequence>MTILPKKKPSSTVGVSDHPDEADRRAGSDPHQHPHGGRSGARPRASPPPWPYQAAPPSSREDRRNEASSRPQQASPPPGGSGSPVGPVDGSGSVKGEDRRRAPVEWPVEGQWGYRGEVAGVPALTRRKGQATTARTSTRTRPDCSPWTRRQSNRNTGSRKRWGEKKGFVIKKMKEDGACLFRAVADQVYGDQDMHEVVRKHCMDYLMKNADYFSNYVTEDFTTYINRKRKNNCHGNHIEMQAMAEMYNRPVEVYQYGTEPINTFHGIHQNNDEPIRVSYHRNIHYNSVVNPNKATIGVGLGLPAFKPGQYADQSLMKNAIKTSEESWIEQQMLEDKKRATDWEATNEAIEEQVARESYLQWLQDQEKQARQPRKASATCSSATAAASSGLEEWSARSPRQRSSAPSPEHPDPPHSDTAAKPPSPAGAALMMPKPPSPCAPGPSSQSCVGPDRATSSSLVSLYPALGYRAIMQEMSPTAFGLTDWEDDEILASVLAVSQQEYLDSMKKNAMHREPSPDSS</sequence>
<evidence type="ECO:0000256" key="5">
    <source>
        <dbReference type="ARBA" id="ARBA00022786"/>
    </source>
</evidence>